<gene>
    <name evidence="6" type="ORF">TRIADDRAFT_51430</name>
</gene>
<keyword evidence="2" id="KW-0547">Nucleotide-binding</keyword>
<evidence type="ECO:0000256" key="2">
    <source>
        <dbReference type="ARBA" id="ARBA00022741"/>
    </source>
</evidence>
<dbReference type="KEGG" id="tad:TRIADDRAFT_51430"/>
<dbReference type="GO" id="GO:0005524">
    <property type="term" value="F:ATP binding"/>
    <property type="evidence" value="ECO:0007669"/>
    <property type="project" value="UniProtKB-KW"/>
</dbReference>
<dbReference type="InParanoid" id="B3RJ69"/>
<evidence type="ECO:0000259" key="5">
    <source>
        <dbReference type="PROSITE" id="PS50146"/>
    </source>
</evidence>
<dbReference type="InterPro" id="IPR016064">
    <property type="entry name" value="NAD/diacylglycerol_kinase_sf"/>
</dbReference>
<proteinExistence type="predicted"/>
<dbReference type="Proteomes" id="UP000009022">
    <property type="component" value="Unassembled WGS sequence"/>
</dbReference>
<name>B3RJ69_TRIAD</name>
<dbReference type="STRING" id="10228.B3RJ69"/>
<dbReference type="PANTHER" id="PTHR12358">
    <property type="entry name" value="SPHINGOSINE KINASE"/>
    <property type="match status" value="1"/>
</dbReference>
<dbReference type="Pfam" id="PF19279">
    <property type="entry name" value="YegS_C"/>
    <property type="match status" value="1"/>
</dbReference>
<evidence type="ECO:0000313" key="6">
    <source>
        <dbReference type="EMBL" id="EDV29279.1"/>
    </source>
</evidence>
<dbReference type="GO" id="GO:0046512">
    <property type="term" value="P:sphingosine biosynthetic process"/>
    <property type="evidence" value="ECO:0000318"/>
    <property type="project" value="GO_Central"/>
</dbReference>
<dbReference type="GeneID" id="6748896"/>
<protein>
    <recommendedName>
        <fullName evidence="5">DAGKc domain-containing protein</fullName>
    </recommendedName>
</protein>
<dbReference type="SMART" id="SM00046">
    <property type="entry name" value="DAGKc"/>
    <property type="match status" value="1"/>
</dbReference>
<dbReference type="Gene3D" id="2.60.200.40">
    <property type="match status" value="1"/>
</dbReference>
<dbReference type="InterPro" id="IPR050187">
    <property type="entry name" value="Lipid_Phosphate_FormReg"/>
</dbReference>
<evidence type="ECO:0000256" key="4">
    <source>
        <dbReference type="ARBA" id="ARBA00022840"/>
    </source>
</evidence>
<dbReference type="eggNOG" id="KOG1116">
    <property type="taxonomic scope" value="Eukaryota"/>
</dbReference>
<dbReference type="OrthoDB" id="3853857at2759"/>
<dbReference type="CTD" id="6748896"/>
<dbReference type="FunCoup" id="B3RJ69">
    <property type="interactions" value="1124"/>
</dbReference>
<dbReference type="InterPro" id="IPR045540">
    <property type="entry name" value="YegS/DAGK_C"/>
</dbReference>
<feature type="domain" description="DAGKc" evidence="5">
    <location>
        <begin position="155"/>
        <end position="297"/>
    </location>
</feature>
<evidence type="ECO:0000256" key="1">
    <source>
        <dbReference type="ARBA" id="ARBA00022679"/>
    </source>
</evidence>
<dbReference type="AlphaFoldDB" id="B3RJ69"/>
<dbReference type="GO" id="GO:0005737">
    <property type="term" value="C:cytoplasm"/>
    <property type="evidence" value="ECO:0000318"/>
    <property type="project" value="GO_Central"/>
</dbReference>
<evidence type="ECO:0000256" key="3">
    <source>
        <dbReference type="ARBA" id="ARBA00022777"/>
    </source>
</evidence>
<dbReference type="PROSITE" id="PS50146">
    <property type="entry name" value="DAGK"/>
    <property type="match status" value="1"/>
</dbReference>
<keyword evidence="4" id="KW-0067">ATP-binding</keyword>
<dbReference type="InterPro" id="IPR017438">
    <property type="entry name" value="ATP-NAD_kinase_N"/>
</dbReference>
<dbReference type="GO" id="GO:0016301">
    <property type="term" value="F:kinase activity"/>
    <property type="evidence" value="ECO:0007669"/>
    <property type="project" value="UniProtKB-KW"/>
</dbReference>
<dbReference type="PhylomeDB" id="B3RJ69"/>
<reference evidence="6 7" key="1">
    <citation type="journal article" date="2008" name="Nature">
        <title>The Trichoplax genome and the nature of placozoans.</title>
        <authorList>
            <person name="Srivastava M."/>
            <person name="Begovic E."/>
            <person name="Chapman J."/>
            <person name="Putnam N.H."/>
            <person name="Hellsten U."/>
            <person name="Kawashima T."/>
            <person name="Kuo A."/>
            <person name="Mitros T."/>
            <person name="Salamov A."/>
            <person name="Carpenter M.L."/>
            <person name="Signorovitch A.Y."/>
            <person name="Moreno M.A."/>
            <person name="Kamm K."/>
            <person name="Grimwood J."/>
            <person name="Schmutz J."/>
            <person name="Shapiro H."/>
            <person name="Grigoriev I.V."/>
            <person name="Buss L.W."/>
            <person name="Schierwater B."/>
            <person name="Dellaporta S.L."/>
            <person name="Rokhsar D.S."/>
        </authorList>
    </citation>
    <scope>NUCLEOTIDE SEQUENCE [LARGE SCALE GENOMIC DNA]</scope>
    <source>
        <strain evidence="6 7">Grell-BS-1999</strain>
    </source>
</reference>
<dbReference type="HOGENOM" id="CLU_013399_1_1_1"/>
<keyword evidence="7" id="KW-1185">Reference proteome</keyword>
<accession>B3RJ69</accession>
<dbReference type="GO" id="GO:0016020">
    <property type="term" value="C:membrane"/>
    <property type="evidence" value="ECO:0000318"/>
    <property type="project" value="GO_Central"/>
</dbReference>
<dbReference type="OMA" id="TMGNFYA"/>
<dbReference type="InterPro" id="IPR001206">
    <property type="entry name" value="Diacylglycerol_kinase_cat_dom"/>
</dbReference>
<organism evidence="6 7">
    <name type="scientific">Trichoplax adhaerens</name>
    <name type="common">Trichoplax reptans</name>
    <dbReference type="NCBI Taxonomy" id="10228"/>
    <lineage>
        <taxon>Eukaryota</taxon>
        <taxon>Metazoa</taxon>
        <taxon>Placozoa</taxon>
        <taxon>Uniplacotomia</taxon>
        <taxon>Trichoplacea</taxon>
        <taxon>Trichoplacidae</taxon>
        <taxon>Trichoplax</taxon>
    </lineage>
</organism>
<sequence>MEEIRISNKSTTLISQIIMQDTLQLIWPRNKLRPCHVVLTQNQMCIKVSDSGPPASLLGDDGVIQLKDVIGCKVSRGTSTKRRDRGGYLTLFWYPMRKKKIGSACKRISIPVYLRVAQSKEVEDNIKIADQWHAAIICALRGIKYQPDLGSKSCPAPRKLLVFINPCSGSGKASKIFNGKSKDILNEADILCEVVTTERVGHAKDYIINANLSKWDGILVVSGDGLIYEVINGLNERQDWDTVRHMPIGILPAGSGNALYASIMKFSGEPNDIVSATFIIAKYSTRPLDLMHLQSKKNNFLAFLSIGWGMIADIDIKSEKFHFLGSNRFTVEAVSMIAKRKVYRGKISYLPCDKEPEETRESQWTNNGNVSERSAVMDETFNFHNDDDMNVTQLDANHQQSAILTVGDDSNPIPSLDKPLPNQWKVIDQDFITVVIGNLPYLSTDFLFAPPSRLDDGKAYIVAVSDKVNRKGLTKILLSTKNGQYIESPDVQLIPCKAFRLVPETEGGYLTVDGEVVDYGPIQGTVEKGGLQVFCL</sequence>
<keyword evidence="3" id="KW-0418">Kinase</keyword>
<evidence type="ECO:0000313" key="7">
    <source>
        <dbReference type="Proteomes" id="UP000009022"/>
    </source>
</evidence>
<dbReference type="Gene3D" id="3.40.50.10330">
    <property type="entry name" value="Probable inorganic polyphosphate/atp-NAD kinase, domain 1"/>
    <property type="match status" value="1"/>
</dbReference>
<dbReference type="RefSeq" id="XP_002108481.1">
    <property type="nucleotide sequence ID" value="XM_002108445.1"/>
</dbReference>
<keyword evidence="1" id="KW-0808">Transferase</keyword>
<dbReference type="Pfam" id="PF00781">
    <property type="entry name" value="DAGK_cat"/>
    <property type="match status" value="1"/>
</dbReference>
<dbReference type="PANTHER" id="PTHR12358:SF112">
    <property type="entry name" value="LD11247P-RELATED"/>
    <property type="match status" value="1"/>
</dbReference>
<dbReference type="EMBL" id="DS985241">
    <property type="protein sequence ID" value="EDV29279.1"/>
    <property type="molecule type" value="Genomic_DNA"/>
</dbReference>
<dbReference type="SUPFAM" id="SSF111331">
    <property type="entry name" value="NAD kinase/diacylglycerol kinase-like"/>
    <property type="match status" value="1"/>
</dbReference>